<comment type="caution">
    <text evidence="6">The sequence shown here is derived from an EMBL/GenBank/DDBJ whole genome shotgun (WGS) entry which is preliminary data.</text>
</comment>
<feature type="domain" description="Luciferase-like" evidence="5">
    <location>
        <begin position="20"/>
        <end position="229"/>
    </location>
</feature>
<keyword evidence="7" id="KW-1185">Reference proteome</keyword>
<dbReference type="Proteomes" id="UP001428817">
    <property type="component" value="Unassembled WGS sequence"/>
</dbReference>
<keyword evidence="4" id="KW-0503">Monooxygenase</keyword>
<accession>A0ABP9Q377</accession>
<keyword evidence="3" id="KW-0560">Oxidoreductase</keyword>
<protein>
    <submittedName>
        <fullName evidence="6">LLM class F420-dependent oxidoreductase</fullName>
    </submittedName>
</protein>
<evidence type="ECO:0000256" key="3">
    <source>
        <dbReference type="ARBA" id="ARBA00023002"/>
    </source>
</evidence>
<evidence type="ECO:0000256" key="4">
    <source>
        <dbReference type="ARBA" id="ARBA00023033"/>
    </source>
</evidence>
<dbReference type="Gene3D" id="3.20.20.30">
    <property type="entry name" value="Luciferase-like domain"/>
    <property type="match status" value="1"/>
</dbReference>
<evidence type="ECO:0000313" key="7">
    <source>
        <dbReference type="Proteomes" id="UP001428817"/>
    </source>
</evidence>
<reference evidence="7" key="1">
    <citation type="journal article" date="2019" name="Int. J. Syst. Evol. Microbiol.">
        <title>The Global Catalogue of Microorganisms (GCM) 10K type strain sequencing project: providing services to taxonomists for standard genome sequencing and annotation.</title>
        <authorList>
            <consortium name="The Broad Institute Genomics Platform"/>
            <consortium name="The Broad Institute Genome Sequencing Center for Infectious Disease"/>
            <person name="Wu L."/>
            <person name="Ma J."/>
        </authorList>
    </citation>
    <scope>NUCLEOTIDE SEQUENCE [LARGE SCALE GENOMIC DNA]</scope>
    <source>
        <strain evidence="7">JCM 18303</strain>
    </source>
</reference>
<evidence type="ECO:0000256" key="1">
    <source>
        <dbReference type="ARBA" id="ARBA00022630"/>
    </source>
</evidence>
<organism evidence="6 7">
    <name type="scientific">Pseudonocardia eucalypti</name>
    <dbReference type="NCBI Taxonomy" id="648755"/>
    <lineage>
        <taxon>Bacteria</taxon>
        <taxon>Bacillati</taxon>
        <taxon>Actinomycetota</taxon>
        <taxon>Actinomycetes</taxon>
        <taxon>Pseudonocardiales</taxon>
        <taxon>Pseudonocardiaceae</taxon>
        <taxon>Pseudonocardia</taxon>
    </lineage>
</organism>
<evidence type="ECO:0000259" key="5">
    <source>
        <dbReference type="Pfam" id="PF00296"/>
    </source>
</evidence>
<dbReference type="PANTHER" id="PTHR42847">
    <property type="entry name" value="ALKANESULFONATE MONOOXYGENASE"/>
    <property type="match status" value="1"/>
</dbReference>
<keyword evidence="1" id="KW-0285">Flavoprotein</keyword>
<dbReference type="InterPro" id="IPR036661">
    <property type="entry name" value="Luciferase-like_sf"/>
</dbReference>
<sequence>MATMEIMELGVAGLSAKAVLGPAETARLAGRAEELGYSSWWAGEHVVLPSPRTPDAPMEPTDPILDPLVHLSYVAALTRRIELGTAIVILPQRNPLVLAKQAASLDVLSGGRLLLGVGAGYLEPEMTALGVPMADRGRRTDEYLDAMTELWTSAAPAYRGRYVSFENVDAHPRPARPGGPRIVVGGHSPAAFRRAVSRGHAWFGNGGPDDLPRHLEGLRRAAGEVDRPARLGPLEIIWMQVDPVDLDAGATRRYADLGVDRLVVYPLPLADPGDVERFLEHHAALPR</sequence>
<dbReference type="Pfam" id="PF00296">
    <property type="entry name" value="Bac_luciferase"/>
    <property type="match status" value="1"/>
</dbReference>
<evidence type="ECO:0000313" key="6">
    <source>
        <dbReference type="EMBL" id="GAA5156175.1"/>
    </source>
</evidence>
<dbReference type="InterPro" id="IPR011251">
    <property type="entry name" value="Luciferase-like_dom"/>
</dbReference>
<proteinExistence type="predicted"/>
<dbReference type="SUPFAM" id="SSF51679">
    <property type="entry name" value="Bacterial luciferase-like"/>
    <property type="match status" value="1"/>
</dbReference>
<dbReference type="InterPro" id="IPR050172">
    <property type="entry name" value="SsuD_RutA_monooxygenase"/>
</dbReference>
<evidence type="ECO:0000256" key="2">
    <source>
        <dbReference type="ARBA" id="ARBA00022643"/>
    </source>
</evidence>
<dbReference type="InterPro" id="IPR019921">
    <property type="entry name" value="Lucif-like_OxRdtase_Rv2161c"/>
</dbReference>
<name>A0ABP9Q377_9PSEU</name>
<dbReference type="EMBL" id="BAABJP010000010">
    <property type="protein sequence ID" value="GAA5156175.1"/>
    <property type="molecule type" value="Genomic_DNA"/>
</dbReference>
<dbReference type="PANTHER" id="PTHR42847:SF4">
    <property type="entry name" value="ALKANESULFONATE MONOOXYGENASE-RELATED"/>
    <property type="match status" value="1"/>
</dbReference>
<keyword evidence="2" id="KW-0288">FMN</keyword>
<dbReference type="NCBIfam" id="TIGR03619">
    <property type="entry name" value="F420_Rv2161c"/>
    <property type="match status" value="1"/>
</dbReference>
<gene>
    <name evidence="6" type="ORF">GCM10023321_31380</name>
</gene>